<reference evidence="1 2" key="1">
    <citation type="submission" date="2017-12" db="EMBL/GenBank/DDBJ databases">
        <title>Isolation and characterization of estrogens degradatiion strain Microbacterium hominis SJTG1.</title>
        <authorList>
            <person name="Xiong W."/>
            <person name="Yin C."/>
            <person name="Zheng D."/>
            <person name="Liang R."/>
        </authorList>
    </citation>
    <scope>NUCLEOTIDE SEQUENCE [LARGE SCALE GENOMIC DNA]</scope>
    <source>
        <strain evidence="1 2">SJTG1</strain>
    </source>
</reference>
<dbReference type="RefSeq" id="WP_101306371.1">
    <property type="nucleotide sequence ID" value="NZ_CP025299.1"/>
</dbReference>
<sequence>MIAGTAAARTTIDTFIRAYDGRTITLKLTTDQVVVGDRVYGGLRDGRVAGGIIPGAPSNVDDRIYPVATGEFITRASGGAGA</sequence>
<accession>A0A2K9D8D6</accession>
<evidence type="ECO:0000313" key="2">
    <source>
        <dbReference type="Proteomes" id="UP000233276"/>
    </source>
</evidence>
<proteinExistence type="predicted"/>
<evidence type="ECO:0000313" key="1">
    <source>
        <dbReference type="EMBL" id="AUG29860.1"/>
    </source>
</evidence>
<gene>
    <name evidence="1" type="ORF">CXR34_10670</name>
</gene>
<name>A0A2K9D8D6_9MICO</name>
<dbReference type="AlphaFoldDB" id="A0A2K9D8D6"/>
<dbReference type="Proteomes" id="UP000233276">
    <property type="component" value="Chromosome"/>
</dbReference>
<organism evidence="1 2">
    <name type="scientific">Microbacterium hominis</name>
    <dbReference type="NCBI Taxonomy" id="162426"/>
    <lineage>
        <taxon>Bacteria</taxon>
        <taxon>Bacillati</taxon>
        <taxon>Actinomycetota</taxon>
        <taxon>Actinomycetes</taxon>
        <taxon>Micrococcales</taxon>
        <taxon>Microbacteriaceae</taxon>
        <taxon>Microbacterium</taxon>
    </lineage>
</organism>
<dbReference type="KEGG" id="mhos:CXR34_10670"/>
<protein>
    <submittedName>
        <fullName evidence="1">Uncharacterized protein</fullName>
    </submittedName>
</protein>
<dbReference type="EMBL" id="CP025299">
    <property type="protein sequence ID" value="AUG29860.1"/>
    <property type="molecule type" value="Genomic_DNA"/>
</dbReference>